<sequence>MRVLDLDASLPDQEPVRERLADGRARRLDLSGLGPALRLWSSARDWQRLEMALAEDEAASGAPFLTMIGSGDYHHVSAALIARAPGPLTVIHFDNHPDWCRCFPARHCGGWVNMALAQDHVRRVVTLGPCADDLNRPDRKGANLTALSNARLQVFAWNRPPTLTRREVADGEGHHCRNGLILWRNLAEENFRAFMTRLIETLPTRQIWITVDKDVLAADEAATNWDQGEMPLGRVVEAIRLLGERCEIVGADLCGDYAPARHRHPMKLAEAWMDQPRKEPSGGAEGARRRNARTNAVLLDALEAFA</sequence>
<evidence type="ECO:0008006" key="3">
    <source>
        <dbReference type="Google" id="ProtNLM"/>
    </source>
</evidence>
<dbReference type="PATRIC" id="fig|401562.3.peg.3618"/>
<dbReference type="InterPro" id="IPR023696">
    <property type="entry name" value="Ureohydrolase_dom_sf"/>
</dbReference>
<evidence type="ECO:0000313" key="2">
    <source>
        <dbReference type="Proteomes" id="UP000078272"/>
    </source>
</evidence>
<dbReference type="Proteomes" id="UP000078272">
    <property type="component" value="Unassembled WGS sequence"/>
</dbReference>
<dbReference type="Gene3D" id="3.40.800.10">
    <property type="entry name" value="Ureohydrolase domain"/>
    <property type="match status" value="1"/>
</dbReference>
<comment type="caution">
    <text evidence="1">The sequence shown here is derived from an EMBL/GenBank/DDBJ whole genome shotgun (WGS) entry which is preliminary data.</text>
</comment>
<name>A0A175REW5_9HYPH</name>
<organism evidence="1 2">
    <name type="scientific">Aureimonas ureilytica</name>
    <dbReference type="NCBI Taxonomy" id="401562"/>
    <lineage>
        <taxon>Bacteria</taxon>
        <taxon>Pseudomonadati</taxon>
        <taxon>Pseudomonadota</taxon>
        <taxon>Alphaproteobacteria</taxon>
        <taxon>Hyphomicrobiales</taxon>
        <taxon>Aurantimonadaceae</taxon>
        <taxon>Aureimonas</taxon>
    </lineage>
</organism>
<dbReference type="OrthoDB" id="8770139at2"/>
<dbReference type="EMBL" id="LDPZ01000005">
    <property type="protein sequence ID" value="KTQ98047.1"/>
    <property type="molecule type" value="Genomic_DNA"/>
</dbReference>
<accession>A0A175REW5</accession>
<dbReference type="SUPFAM" id="SSF52768">
    <property type="entry name" value="Arginase/deacetylase"/>
    <property type="match status" value="1"/>
</dbReference>
<gene>
    <name evidence="1" type="ORF">NS226_02420</name>
</gene>
<dbReference type="AlphaFoldDB" id="A0A175REW5"/>
<evidence type="ECO:0000313" key="1">
    <source>
        <dbReference type="EMBL" id="KTQ98047.1"/>
    </source>
</evidence>
<protein>
    <recommendedName>
        <fullName evidence="3">Arginase</fullName>
    </recommendedName>
</protein>
<proteinExistence type="predicted"/>
<reference evidence="1 2" key="1">
    <citation type="journal article" date="2016" name="Front. Microbiol.">
        <title>Genomic Resource of Rice Seed Associated Bacteria.</title>
        <authorList>
            <person name="Midha S."/>
            <person name="Bansal K."/>
            <person name="Sharma S."/>
            <person name="Kumar N."/>
            <person name="Patil P.P."/>
            <person name="Chaudhry V."/>
            <person name="Patil P.B."/>
        </authorList>
    </citation>
    <scope>NUCLEOTIDE SEQUENCE [LARGE SCALE GENOMIC DNA]</scope>
    <source>
        <strain evidence="1 2">NS226</strain>
    </source>
</reference>
<dbReference type="STRING" id="401562.NS365_15590"/>